<protein>
    <submittedName>
        <fullName evidence="1">Uncharacterized protein</fullName>
    </submittedName>
</protein>
<feature type="non-terminal residue" evidence="1">
    <location>
        <position position="2239"/>
    </location>
</feature>
<proteinExistence type="predicted"/>
<accession>A0A0F9PV93</accession>
<evidence type="ECO:0000313" key="1">
    <source>
        <dbReference type="EMBL" id="KKN04986.1"/>
    </source>
</evidence>
<feature type="non-terminal residue" evidence="1">
    <location>
        <position position="1"/>
    </location>
</feature>
<gene>
    <name evidence="1" type="ORF">LCGC14_1091870</name>
</gene>
<name>A0A0F9PV93_9ZZZZ</name>
<dbReference type="EMBL" id="LAZR01004857">
    <property type="protein sequence ID" value="KKN04986.1"/>
    <property type="molecule type" value="Genomic_DNA"/>
</dbReference>
<comment type="caution">
    <text evidence="1">The sequence shown here is derived from an EMBL/GenBank/DDBJ whole genome shotgun (WGS) entry which is preliminary data.</text>
</comment>
<organism evidence="1">
    <name type="scientific">marine sediment metagenome</name>
    <dbReference type="NCBI Taxonomy" id="412755"/>
    <lineage>
        <taxon>unclassified sequences</taxon>
        <taxon>metagenomes</taxon>
        <taxon>ecological metagenomes</taxon>
    </lineage>
</organism>
<reference evidence="1" key="1">
    <citation type="journal article" date="2015" name="Nature">
        <title>Complex archaea that bridge the gap between prokaryotes and eukaryotes.</title>
        <authorList>
            <person name="Spang A."/>
            <person name="Saw J.H."/>
            <person name="Jorgensen S.L."/>
            <person name="Zaremba-Niedzwiedzka K."/>
            <person name="Martijn J."/>
            <person name="Lind A.E."/>
            <person name="van Eijk R."/>
            <person name="Schleper C."/>
            <person name="Guy L."/>
            <person name="Ettema T.J."/>
        </authorList>
    </citation>
    <scope>NUCLEOTIDE SEQUENCE</scope>
</reference>
<sequence>QGQEVSMGPGVEGVRSRMFNRPEEWQYLDPKDQQAKKYSSYVWDYRITDSNGLVSFNVTFDDDYIGDHHTIFDESIFSSGSITFNSMDDFRLYIRVFHAPIYDVAQMALSDSDNLLASRDDVFDFERISELENFSLKETVFYSGSYAEGLVTLFSEDIMLGVPNLLIYQYGSELNDSFAFDVEVVAGDLIPDTNLMTISELSGSFESNNLIPEFNNNSYLIYGMPIIVTITNYSGVSPFAEGNVQFSAYVDYYGIATINITDYYLNQLDPGVYQVNIYAPSRTPTKEAYRFVTLEVRPENFLKFGEPTMRLDLLNWYDSGWGGAYFGSDYAFYEDIYPRLTGYLATPHNTTSDWALSDYVEVDFFAKTRDIGSTEWSNWIELGSEDIYISSLVYDGLYYFELPLGQDGEMLMGKEVQLNISANAFYNQTGMEENYREQKLYILNLSLVSSTIRNDSQTLQYYSDSDAGTQWIGDTTAGSEYGIERYFEYTTDVDTYGIDPDDVLLNLRGFNSLKIVNVTGMKDYNITVLKETDDYTISGNSDSITFEPQITLDNYSDIIISYAIEINQNRVLNWTFSETDGFVHNTTIFNSFELNHDNENYLGTYYSKFNETYSLDGNGIADLDKSFTGITPNDVKIFNFNISETVSASIVSDRVRVDFTGGAQDVWVEYGIATYKLDRGYQRIEYNMSDSVRKLSKLHDTHKIYDYGTSSDINLLTIPDDPIDPMEAGDSKILIPILKDNKTSITFNQLALLYDTVLNGSFYIDDTVLAPGINNLKPILATFTFITEDGESYFDFVNIEPASGKNRFDFEISLQPIYATKGYTTLDIEIDFFSHGNNSDIIQYVLFDYFELTADDRILQTIDKPMLKKDGSLDTIKIINTAHWIQIFTDNLQDAYGVYDDAWLTLAVEGFSDYGELVKLYRDSNDELRFAPVDENEFSFQSLASTDRRLVDSMGLHINVYDLELPEYIEGEVNLYGGIGKHPYGEVYVSDMELNMSWEYNDYTVDTGTFNAGDYNTENFLITTQPITSQGVYTDGELYLHHQIDISDSANIITTGLDPGVDFAVVMPNETSRIKSVDVTSIDRISAPYNWVESWQGFSLTQSDFDTIPVYNPFNALTYNPSSTVLTESTNYELVINSEGKYQINFLNSATNIITMLSSDIIQIDFHVDYEFTENDDFIINEGPNTYDVELHWIFPESAYVDWNQFEYHPDITDTASFNVSFSHIAEYASESDFKSTYNETFQFYPNEYNFTEFEFTSFDDDEFEVTLNLTGGGDFQGRFDDIEPFGMIIQTDSGERYLDGKWFWDWQNVSATEPIFTFNLPKLHFDSFGLLEDSEVLVTYYYKKESLSYYANYDNILTGNAFDFIVKDSQGIRIFNLGNISSIEGNNITFTENIRNYLDIGENFTIQYDFKTIGGLLDTKHVFIEIQPYHMQFYNNFYPFSGASIVSPLYYNLSANYQYQMALNYRLQENSIVNNEFTIEDVQTVIGEAGYGYTFRYFTEFDLDHDNLPATYQNSNDDPMAVAYFVNSTGSQVYIGRQHINLDLQNNKLIINITEENKDQGLDLNSKVYVSFYTNLHNKYQYYHSLTVNLADSVITLLNWTTSQSPENTLMANYESSHYIYDIDPYESLSKGKVQQIFAILNNTNSLIYYVTEDLNDATNGWNSFDTLIMKMGFLNPDVLDYLNISFFYNLTPGQDELIGWTKVSLDMFEDDSGTMYISLPLSSDWDKFTITNDARIMFTPVFNNATEFNGDFYGQGLPTMQTIEWDSEAVSNGKLNIDLLRKIFSDTQSVWVLNDMFEPIYNIASENVDTRIEEYEIYDNRRSYEVEYNNISLPESYLDPNNNLMYMKDGDILYLKYNATLLASIGFTVDEMVLQRAPFIKNYDTGAYDVPFAEISLLGIYNDGNTYNLDDIYANRDKLVAWEDVLDLTPFESEFYDTYQQKVFNISFNDIYSNFKVLDSEGVEHSYITDVLITSNDPRYEIVVDSFFIFEFDYNSTLYDSEIFDMYPNNHLEEFYYGDFTNIYSEVRVLNATEFMPLYADDYNINETLYFDAFDSDGNWFYFNSQLFAQNTSAGMYDITFNPEYNEEYYLRYQDSQGTQALADLYEYYIPHIANFSYLYISWADANAWKEWRTIATPNINISTMGLTFEWYDDTLEEYESIDYNQTLSEFEARNIAVETIYSFNSTGNSDIFNISQPYSNAQALDIMMVKGYYFNESHIDFDPSSTIFKYNFKTLE</sequence>